<accession>A0A6J7ZEQ8</accession>
<evidence type="ECO:0000313" key="2">
    <source>
        <dbReference type="EMBL" id="CAC5339882.1"/>
    </source>
</evidence>
<dbReference type="AlphaFoldDB" id="A0A6J7ZEQ8"/>
<proteinExistence type="predicted"/>
<name>A0A6J7ZEQ8_PLARU</name>
<gene>
    <name evidence="2" type="ORF">PLAN_10026</name>
</gene>
<dbReference type="Proteomes" id="UP000196521">
    <property type="component" value="Chromosome"/>
</dbReference>
<organism evidence="2 3">
    <name type="scientific">Planktothrix rubescens CCAP 1459/22</name>
    <dbReference type="NCBI Taxonomy" id="329571"/>
    <lineage>
        <taxon>Bacteria</taxon>
        <taxon>Bacillati</taxon>
        <taxon>Cyanobacteriota</taxon>
        <taxon>Cyanophyceae</taxon>
        <taxon>Oscillatoriophycideae</taxon>
        <taxon>Oscillatoriales</taxon>
        <taxon>Microcoleaceae</taxon>
        <taxon>Planktothrix</taxon>
    </lineage>
</organism>
<sequence>MLTVDRVGTDIDKTDHQGRVYSNRQGS</sequence>
<comment type="caution">
    <text evidence="2">The sequence shown here is derived from an EMBL/GenBank/DDBJ whole genome shotgun (WGS) entry which is preliminary data.</text>
</comment>
<feature type="compositionally biased region" description="Basic and acidic residues" evidence="1">
    <location>
        <begin position="7"/>
        <end position="18"/>
    </location>
</feature>
<reference evidence="2" key="1">
    <citation type="submission" date="2020-05" db="EMBL/GenBank/DDBJ databases">
        <authorList>
            <consortium name="Genoscope - CEA"/>
            <person name="William W."/>
        </authorList>
    </citation>
    <scope>NUCLEOTIDE SEQUENCE [LARGE SCALE GENOMIC DNA]</scope>
    <source>
        <strain evidence="2">PCC 7821</strain>
    </source>
</reference>
<keyword evidence="3" id="KW-1185">Reference proteome</keyword>
<evidence type="ECO:0000313" key="3">
    <source>
        <dbReference type="Proteomes" id="UP000196521"/>
    </source>
</evidence>
<dbReference type="EMBL" id="CZCZ02000004">
    <property type="protein sequence ID" value="CAC5339882.1"/>
    <property type="molecule type" value="Genomic_DNA"/>
</dbReference>
<dbReference type="EMBL" id="LR812490">
    <property type="protein sequence ID" value="CAC5339882.1"/>
    <property type="molecule type" value="Genomic_DNA"/>
</dbReference>
<feature type="region of interest" description="Disordered" evidence="1">
    <location>
        <begin position="1"/>
        <end position="27"/>
    </location>
</feature>
<protein>
    <submittedName>
        <fullName evidence="2">Uncharacterized protein</fullName>
    </submittedName>
</protein>
<evidence type="ECO:0000256" key="1">
    <source>
        <dbReference type="SAM" id="MobiDB-lite"/>
    </source>
</evidence>